<evidence type="ECO:0000313" key="2">
    <source>
        <dbReference type="Proteomes" id="UP000886998"/>
    </source>
</evidence>
<accession>A0A8X6IDJ5</accession>
<sequence>MSSYLQTSEGPPTLTLCIQTCCIPGQLHLPYPAFRALSPPSNLRQNSSPVNCFESHPIEIKASSGSKRGLHLLQFSRLDKHRANVFYGNICVNSIIAIQRHVLLRYITRRVSER</sequence>
<protein>
    <submittedName>
        <fullName evidence="1">Uncharacterized protein</fullName>
    </submittedName>
</protein>
<organism evidence="1 2">
    <name type="scientific">Trichonephila inaurata madagascariensis</name>
    <dbReference type="NCBI Taxonomy" id="2747483"/>
    <lineage>
        <taxon>Eukaryota</taxon>
        <taxon>Metazoa</taxon>
        <taxon>Ecdysozoa</taxon>
        <taxon>Arthropoda</taxon>
        <taxon>Chelicerata</taxon>
        <taxon>Arachnida</taxon>
        <taxon>Araneae</taxon>
        <taxon>Araneomorphae</taxon>
        <taxon>Entelegynae</taxon>
        <taxon>Araneoidea</taxon>
        <taxon>Nephilidae</taxon>
        <taxon>Trichonephila</taxon>
        <taxon>Trichonephila inaurata</taxon>
    </lineage>
</organism>
<reference evidence="1" key="1">
    <citation type="submission" date="2020-08" db="EMBL/GenBank/DDBJ databases">
        <title>Multicomponent nature underlies the extraordinary mechanical properties of spider dragline silk.</title>
        <authorList>
            <person name="Kono N."/>
            <person name="Nakamura H."/>
            <person name="Mori M."/>
            <person name="Yoshida Y."/>
            <person name="Ohtoshi R."/>
            <person name="Malay A.D."/>
            <person name="Moran D.A.P."/>
            <person name="Tomita M."/>
            <person name="Numata K."/>
            <person name="Arakawa K."/>
        </authorList>
    </citation>
    <scope>NUCLEOTIDE SEQUENCE</scope>
</reference>
<gene>
    <name evidence="1" type="ORF">TNIN_144391</name>
</gene>
<dbReference type="AlphaFoldDB" id="A0A8X6IDJ5"/>
<comment type="caution">
    <text evidence="1">The sequence shown here is derived from an EMBL/GenBank/DDBJ whole genome shotgun (WGS) entry which is preliminary data.</text>
</comment>
<evidence type="ECO:0000313" key="1">
    <source>
        <dbReference type="EMBL" id="GFS40610.1"/>
    </source>
</evidence>
<name>A0A8X6IDJ5_9ARAC</name>
<dbReference type="EMBL" id="BMAV01025332">
    <property type="protein sequence ID" value="GFS40610.1"/>
    <property type="molecule type" value="Genomic_DNA"/>
</dbReference>
<dbReference type="Proteomes" id="UP000886998">
    <property type="component" value="Unassembled WGS sequence"/>
</dbReference>
<proteinExistence type="predicted"/>
<keyword evidence="2" id="KW-1185">Reference proteome</keyword>